<keyword evidence="3" id="KW-1185">Reference proteome</keyword>
<evidence type="ECO:0008006" key="4">
    <source>
        <dbReference type="Google" id="ProtNLM"/>
    </source>
</evidence>
<proteinExistence type="predicted"/>
<dbReference type="RefSeq" id="WP_118382848.1">
    <property type="nucleotide sequence ID" value="NZ_JAOQJV010000008.1"/>
</dbReference>
<evidence type="ECO:0000256" key="1">
    <source>
        <dbReference type="SAM" id="Phobius"/>
    </source>
</evidence>
<keyword evidence="1" id="KW-0472">Membrane</keyword>
<sequence length="59" mass="6854">MKEAGKKLKKILGILGIASVLFFVVTFIVYFFNLDMKAAAALEPYLEKWHDRVPRERKL</sequence>
<protein>
    <recommendedName>
        <fullName evidence="4">Cyclic lactone autoinducer peptide</fullName>
    </recommendedName>
</protein>
<keyword evidence="1" id="KW-1133">Transmembrane helix</keyword>
<evidence type="ECO:0000313" key="3">
    <source>
        <dbReference type="Proteomes" id="UP001207605"/>
    </source>
</evidence>
<gene>
    <name evidence="2" type="ORF">OCV65_07845</name>
</gene>
<name>A0ABT2S6C3_9FIRM</name>
<accession>A0ABT2S6C3</accession>
<keyword evidence="1" id="KW-0812">Transmembrane</keyword>
<reference evidence="2 3" key="1">
    <citation type="journal article" date="2021" name="ISME Commun">
        <title>Automated analysis of genomic sequences facilitates high-throughput and comprehensive description of bacteria.</title>
        <authorList>
            <person name="Hitch T.C.A."/>
        </authorList>
    </citation>
    <scope>NUCLEOTIDE SEQUENCE [LARGE SCALE GENOMIC DNA]</scope>
    <source>
        <strain evidence="2 3">Sanger_02</strain>
    </source>
</reference>
<feature type="transmembrane region" description="Helical" evidence="1">
    <location>
        <begin position="12"/>
        <end position="32"/>
    </location>
</feature>
<organism evidence="2 3">
    <name type="scientific">Dorea ammoniilytica</name>
    <dbReference type="NCBI Taxonomy" id="2981788"/>
    <lineage>
        <taxon>Bacteria</taxon>
        <taxon>Bacillati</taxon>
        <taxon>Bacillota</taxon>
        <taxon>Clostridia</taxon>
        <taxon>Lachnospirales</taxon>
        <taxon>Lachnospiraceae</taxon>
        <taxon>Dorea</taxon>
    </lineage>
</organism>
<evidence type="ECO:0000313" key="2">
    <source>
        <dbReference type="EMBL" id="MCU6700143.1"/>
    </source>
</evidence>
<comment type="caution">
    <text evidence="2">The sequence shown here is derived from an EMBL/GenBank/DDBJ whole genome shotgun (WGS) entry which is preliminary data.</text>
</comment>
<dbReference type="Proteomes" id="UP001207605">
    <property type="component" value="Unassembled WGS sequence"/>
</dbReference>
<dbReference type="EMBL" id="JAOQJV010000008">
    <property type="protein sequence ID" value="MCU6700143.1"/>
    <property type="molecule type" value="Genomic_DNA"/>
</dbReference>